<name>A0A977T718_MANSE</name>
<evidence type="ECO:0000256" key="1">
    <source>
        <dbReference type="ARBA" id="ARBA00005964"/>
    </source>
</evidence>
<dbReference type="GO" id="GO:0052689">
    <property type="term" value="F:carboxylic ester hydrolase activity"/>
    <property type="evidence" value="ECO:0007669"/>
    <property type="project" value="UniProtKB-KW"/>
</dbReference>
<dbReference type="PANTHER" id="PTHR43142:SF1">
    <property type="entry name" value="CARBOXYLIC ESTER HYDROLASE"/>
    <property type="match status" value="1"/>
</dbReference>
<keyword evidence="4" id="KW-0325">Glycoprotein</keyword>
<keyword evidence="2" id="KW-0719">Serine esterase</keyword>
<comment type="similarity">
    <text evidence="1">Belongs to the type-B carboxylesterase/lipase family.</text>
</comment>
<dbReference type="Gene3D" id="3.40.50.1820">
    <property type="entry name" value="alpha/beta hydrolase"/>
    <property type="match status" value="1"/>
</dbReference>
<organism evidence="7">
    <name type="scientific">Manduca sexta</name>
    <name type="common">Tobacco hawkmoth</name>
    <name type="synonym">Tobacco hornworm</name>
    <dbReference type="NCBI Taxonomy" id="7130"/>
    <lineage>
        <taxon>Eukaryota</taxon>
        <taxon>Metazoa</taxon>
        <taxon>Ecdysozoa</taxon>
        <taxon>Arthropoda</taxon>
        <taxon>Hexapoda</taxon>
        <taxon>Insecta</taxon>
        <taxon>Pterygota</taxon>
        <taxon>Neoptera</taxon>
        <taxon>Endopterygota</taxon>
        <taxon>Lepidoptera</taxon>
        <taxon>Glossata</taxon>
        <taxon>Ditrysia</taxon>
        <taxon>Bombycoidea</taxon>
        <taxon>Sphingidae</taxon>
        <taxon>Sphinginae</taxon>
        <taxon>Sphingini</taxon>
        <taxon>Manduca</taxon>
    </lineage>
</organism>
<evidence type="ECO:0000256" key="3">
    <source>
        <dbReference type="ARBA" id="ARBA00022801"/>
    </source>
</evidence>
<dbReference type="SUPFAM" id="SSF53474">
    <property type="entry name" value="alpha/beta-Hydrolases"/>
    <property type="match status" value="1"/>
</dbReference>
<evidence type="ECO:0000313" key="7">
    <source>
        <dbReference type="EMBL" id="UXP71983.1"/>
    </source>
</evidence>
<dbReference type="EMBL" id="ON929201">
    <property type="protein sequence ID" value="UXP71983.1"/>
    <property type="molecule type" value="mRNA"/>
</dbReference>
<evidence type="ECO:0000256" key="2">
    <source>
        <dbReference type="ARBA" id="ARBA00022487"/>
    </source>
</evidence>
<accession>A0A977T718</accession>
<evidence type="ECO:0000259" key="6">
    <source>
        <dbReference type="Pfam" id="PF00135"/>
    </source>
</evidence>
<proteinExistence type="evidence at transcript level"/>
<protein>
    <submittedName>
        <fullName evidence="7">Esterase</fullName>
    </submittedName>
</protein>
<dbReference type="KEGG" id="msex:115455099"/>
<feature type="chain" id="PRO_5037447659" evidence="5">
    <location>
        <begin position="19"/>
        <end position="542"/>
    </location>
</feature>
<dbReference type="AlphaFoldDB" id="A0A977T718"/>
<dbReference type="OrthoDB" id="19653at2759"/>
<dbReference type="GeneID" id="115455099"/>
<dbReference type="PANTHER" id="PTHR43142">
    <property type="entry name" value="CARBOXYLIC ESTER HYDROLASE"/>
    <property type="match status" value="1"/>
</dbReference>
<evidence type="ECO:0000256" key="4">
    <source>
        <dbReference type="ARBA" id="ARBA00023180"/>
    </source>
</evidence>
<sequence length="542" mass="61584">MGFKWLVLWSLWAARLVPQPGRVVRVSNGLMRGVVAPDGTYVSYNGIPYGSTSFETKFQAPGPEPKWQGIFDANHEHKRCNQQLSVNIAIGETDCLTLNVYTPLNTTPASNLPVMFFVHGGGFFQGSGSSLMYGPKYLVSKNVILVTVNYRLNIQGFLCLGIKEAPGNAAMKDLVSALRWVQRNIRQLGGDPDNVTIFGESAGAASVSYLNISPMTKGLFHKVIVQSGSATAPWAFQYRPVFLASLLAKEMGYETQDPHELYKIFMSKSDKELILTRVPRKEGAIIISEILYTPCAENIIEGVEPFLTELPYDILSKGEYNKVPMILGGNKQEGILIINMDNDTMIPKVSFEKSLPKNLHIPSKKEIEEIAKEFERLYMGNDEISLKTAAKLSKWYGEPFLMYPILQETELILNTSDKNIYNYMFSYDGWRNAPKLSSRKEYRVLEGATHADELFYLFSQQWFSSMFENRMIDIMTTMWTNFAKYGDPTPEVTELLPVKWLPTNSSMPTMLVIDQEFSTMPLWYNEGLRYLRQVYSKYRRKL</sequence>
<feature type="signal peptide" evidence="5">
    <location>
        <begin position="1"/>
        <end position="18"/>
    </location>
</feature>
<dbReference type="InterPro" id="IPR029058">
    <property type="entry name" value="AB_hydrolase_fold"/>
</dbReference>
<keyword evidence="3" id="KW-0378">Hydrolase</keyword>
<dbReference type="RefSeq" id="XP_037294979.1">
    <property type="nucleotide sequence ID" value="XM_037439082.1"/>
</dbReference>
<keyword evidence="5" id="KW-0732">Signal</keyword>
<dbReference type="InterPro" id="IPR002018">
    <property type="entry name" value="CarbesteraseB"/>
</dbReference>
<feature type="domain" description="Carboxylesterase type B" evidence="6">
    <location>
        <begin position="22"/>
        <end position="518"/>
    </location>
</feature>
<evidence type="ECO:0000256" key="5">
    <source>
        <dbReference type="SAM" id="SignalP"/>
    </source>
</evidence>
<reference evidence="7" key="1">
    <citation type="journal article" date="2022" name="Insect Sci.">
        <title>Genome-wide identification, classification, and expression profiling of serine esterases and other esterase-related proteins in the tobacco hornworm, Manduca sexta.</title>
        <authorList>
            <person name="Miao Z."/>
            <person name="Xiong C."/>
            <person name="Cao X."/>
            <person name="Shan T."/>
            <person name="Jin Q."/>
            <person name="Jiang H."/>
        </authorList>
    </citation>
    <scope>NUCLEOTIDE SEQUENCE</scope>
    <source>
        <strain evidence="7">AE26</strain>
    </source>
</reference>
<dbReference type="Pfam" id="PF00135">
    <property type="entry name" value="COesterase"/>
    <property type="match status" value="1"/>
</dbReference>